<organism evidence="1">
    <name type="scientific">Brassica oleracea</name>
    <name type="common">Wild cabbage</name>
    <dbReference type="NCBI Taxonomy" id="3712"/>
    <lineage>
        <taxon>Eukaryota</taxon>
        <taxon>Viridiplantae</taxon>
        <taxon>Streptophyta</taxon>
        <taxon>Embryophyta</taxon>
        <taxon>Tracheophyta</taxon>
        <taxon>Spermatophyta</taxon>
        <taxon>Magnoliopsida</taxon>
        <taxon>eudicotyledons</taxon>
        <taxon>Gunneridae</taxon>
        <taxon>Pentapetalae</taxon>
        <taxon>rosids</taxon>
        <taxon>malvids</taxon>
        <taxon>Brassicales</taxon>
        <taxon>Brassicaceae</taxon>
        <taxon>Brassiceae</taxon>
        <taxon>Brassica</taxon>
    </lineage>
</organism>
<dbReference type="AlphaFoldDB" id="A0A3P6HE86"/>
<proteinExistence type="predicted"/>
<accession>A0A3P6HE86</accession>
<name>A0A3P6HE86_BRAOL</name>
<sequence length="36" mass="4716">MHTFVSYTMGMVRRDIFYIPEGYNWRYHCFWYRKFL</sequence>
<protein>
    <submittedName>
        <fullName evidence="1">Uncharacterized protein</fullName>
    </submittedName>
</protein>
<reference evidence="1" key="1">
    <citation type="submission" date="2018-11" db="EMBL/GenBank/DDBJ databases">
        <authorList>
            <consortium name="Genoscope - CEA"/>
            <person name="William W."/>
        </authorList>
    </citation>
    <scope>NUCLEOTIDE SEQUENCE</scope>
</reference>
<gene>
    <name evidence="1" type="ORF">BOLSC91T61270H</name>
</gene>
<evidence type="ECO:0000313" key="1">
    <source>
        <dbReference type="EMBL" id="VDD66042.1"/>
    </source>
</evidence>
<dbReference type="EMBL" id="LR031951">
    <property type="protein sequence ID" value="VDD66042.1"/>
    <property type="molecule type" value="Genomic_DNA"/>
</dbReference>